<organism evidence="1">
    <name type="scientific">Arundo donax</name>
    <name type="common">Giant reed</name>
    <name type="synonym">Donax arundinaceus</name>
    <dbReference type="NCBI Taxonomy" id="35708"/>
    <lineage>
        <taxon>Eukaryota</taxon>
        <taxon>Viridiplantae</taxon>
        <taxon>Streptophyta</taxon>
        <taxon>Embryophyta</taxon>
        <taxon>Tracheophyta</taxon>
        <taxon>Spermatophyta</taxon>
        <taxon>Magnoliopsida</taxon>
        <taxon>Liliopsida</taxon>
        <taxon>Poales</taxon>
        <taxon>Poaceae</taxon>
        <taxon>PACMAD clade</taxon>
        <taxon>Arundinoideae</taxon>
        <taxon>Arundineae</taxon>
        <taxon>Arundo</taxon>
    </lineage>
</organism>
<reference evidence="1" key="2">
    <citation type="journal article" date="2015" name="Data Brief">
        <title>Shoot transcriptome of the giant reed, Arundo donax.</title>
        <authorList>
            <person name="Barrero R.A."/>
            <person name="Guerrero F.D."/>
            <person name="Moolhuijzen P."/>
            <person name="Goolsby J.A."/>
            <person name="Tidwell J."/>
            <person name="Bellgard S.E."/>
            <person name="Bellgard M.I."/>
        </authorList>
    </citation>
    <scope>NUCLEOTIDE SEQUENCE</scope>
    <source>
        <tissue evidence="1">Shoot tissue taken approximately 20 cm above the soil surface</tissue>
    </source>
</reference>
<protein>
    <submittedName>
        <fullName evidence="1">Uncharacterized protein</fullName>
    </submittedName>
</protein>
<dbReference type="EMBL" id="GBRH01241336">
    <property type="protein sequence ID" value="JAD56559.1"/>
    <property type="molecule type" value="Transcribed_RNA"/>
</dbReference>
<proteinExistence type="predicted"/>
<dbReference type="AlphaFoldDB" id="A0A0A9AXV2"/>
<evidence type="ECO:0000313" key="1">
    <source>
        <dbReference type="EMBL" id="JAD56559.1"/>
    </source>
</evidence>
<sequence length="40" mass="4358">MNNLVACAICLGKEEFLTFCSISSSYVIFCLHLCSVSSHS</sequence>
<reference evidence="1" key="1">
    <citation type="submission" date="2014-09" db="EMBL/GenBank/DDBJ databases">
        <authorList>
            <person name="Magalhaes I.L.F."/>
            <person name="Oliveira U."/>
            <person name="Santos F.R."/>
            <person name="Vidigal T.H.D.A."/>
            <person name="Brescovit A.D."/>
            <person name="Santos A.J."/>
        </authorList>
    </citation>
    <scope>NUCLEOTIDE SEQUENCE</scope>
    <source>
        <tissue evidence="1">Shoot tissue taken approximately 20 cm above the soil surface</tissue>
    </source>
</reference>
<accession>A0A0A9AXV2</accession>
<name>A0A0A9AXV2_ARUDO</name>